<keyword evidence="3" id="KW-1185">Reference proteome</keyword>
<evidence type="ECO:0000313" key="2">
    <source>
        <dbReference type="EMBL" id="ROT38757.1"/>
    </source>
</evidence>
<feature type="region of interest" description="Disordered" evidence="1">
    <location>
        <begin position="68"/>
        <end position="94"/>
    </location>
</feature>
<sequence length="94" mass="9687">MDGTVSCMVHGTGQEPGRCSSSGSFNCIKSNIIDLSPGTGIRSSDSVWSSDSASQLLIGQSSSSGLFAVQSDAKTPEKPYFDGQKAGLQNTTPP</sequence>
<protein>
    <submittedName>
        <fullName evidence="2">Uncharacterized protein</fullName>
    </submittedName>
</protein>
<dbReference type="EMBL" id="ML119055">
    <property type="protein sequence ID" value="ROT38757.1"/>
    <property type="molecule type" value="Genomic_DNA"/>
</dbReference>
<dbReference type="GeneID" id="39582691"/>
<evidence type="ECO:0000256" key="1">
    <source>
        <dbReference type="SAM" id="MobiDB-lite"/>
    </source>
</evidence>
<dbReference type="Proteomes" id="UP000272025">
    <property type="component" value="Unassembled WGS sequence"/>
</dbReference>
<accession>A0A3N2PW95</accession>
<proteinExistence type="predicted"/>
<name>A0A3N2PW95_SODAK</name>
<dbReference type="RefSeq" id="XP_028466563.1">
    <property type="nucleotide sequence ID" value="XM_028614213.1"/>
</dbReference>
<evidence type="ECO:0000313" key="3">
    <source>
        <dbReference type="Proteomes" id="UP000272025"/>
    </source>
</evidence>
<reference evidence="2 3" key="1">
    <citation type="journal article" date="2018" name="Mol. Ecol.">
        <title>The obligate alkalophilic soda-lake fungus Sodiomyces alkalinus has shifted to a protein diet.</title>
        <authorList>
            <person name="Grum-Grzhimaylo A.A."/>
            <person name="Falkoski D.L."/>
            <person name="van den Heuvel J."/>
            <person name="Valero-Jimenez C.A."/>
            <person name="Min B."/>
            <person name="Choi I.G."/>
            <person name="Lipzen A."/>
            <person name="Daum C.G."/>
            <person name="Aanen D.K."/>
            <person name="Tsang A."/>
            <person name="Henrissat B."/>
            <person name="Bilanenko E.N."/>
            <person name="de Vries R.P."/>
            <person name="van Kan J.A.L."/>
            <person name="Grigoriev I.V."/>
            <person name="Debets A.J.M."/>
        </authorList>
    </citation>
    <scope>NUCLEOTIDE SEQUENCE [LARGE SCALE GENOMIC DNA]</scope>
    <source>
        <strain evidence="2 3">F11</strain>
    </source>
</reference>
<dbReference type="AlphaFoldDB" id="A0A3N2PW95"/>
<gene>
    <name evidence="2" type="ORF">SODALDRAFT_359864</name>
</gene>
<organism evidence="2 3">
    <name type="scientific">Sodiomyces alkalinus (strain CBS 110278 / VKM F-3762 / F11)</name>
    <name type="common">Alkaliphilic filamentous fungus</name>
    <dbReference type="NCBI Taxonomy" id="1314773"/>
    <lineage>
        <taxon>Eukaryota</taxon>
        <taxon>Fungi</taxon>
        <taxon>Dikarya</taxon>
        <taxon>Ascomycota</taxon>
        <taxon>Pezizomycotina</taxon>
        <taxon>Sordariomycetes</taxon>
        <taxon>Hypocreomycetidae</taxon>
        <taxon>Glomerellales</taxon>
        <taxon>Plectosphaerellaceae</taxon>
        <taxon>Sodiomyces</taxon>
    </lineage>
</organism>